<keyword evidence="11" id="KW-0325">Glycoprotein</keyword>
<comment type="cofactor">
    <cofactor evidence="14 17">
        <name>Ca(2+)</name>
        <dbReference type="ChEBI" id="CHEBI:29108"/>
    </cofactor>
    <text evidence="14 17">Binds 2 calcium ions per subunit.</text>
</comment>
<comment type="subcellular location">
    <subcellularLocation>
        <location evidence="17">Secreted</location>
    </subcellularLocation>
</comment>
<comment type="function">
    <text evidence="17">Removal of H(2)O(2), oxidation of toxic reductants, biosynthesis and degradation of lignin, suberization, auxin catabolism, response to environmental stresses such as wounding, pathogen attack and oxidative stress.</text>
</comment>
<feature type="binding site" evidence="13">
    <location>
        <position position="181"/>
    </location>
    <ligand>
        <name>substrate</name>
    </ligand>
</feature>
<dbReference type="InterPro" id="IPR010255">
    <property type="entry name" value="Haem_peroxidase_sf"/>
</dbReference>
<evidence type="ECO:0000259" key="18">
    <source>
        <dbReference type="PROSITE" id="PS50873"/>
    </source>
</evidence>
<name>A0AAV0FSH5_9ASTE</name>
<feature type="disulfide bond" evidence="16">
    <location>
        <begin position="84"/>
        <end position="89"/>
    </location>
</feature>
<accession>A0AAV0FSH5</accession>
<feature type="binding site" evidence="14">
    <location>
        <position position="90"/>
    </location>
    <ligand>
        <name>Ca(2+)</name>
        <dbReference type="ChEBI" id="CHEBI:29108"/>
        <label>1</label>
    </ligand>
</feature>
<dbReference type="InterPro" id="IPR033905">
    <property type="entry name" value="Secretory_peroxidase"/>
</dbReference>
<dbReference type="GO" id="GO:0020037">
    <property type="term" value="F:heme binding"/>
    <property type="evidence" value="ECO:0007669"/>
    <property type="project" value="UniProtKB-UniRule"/>
</dbReference>
<dbReference type="GO" id="GO:0006979">
    <property type="term" value="P:response to oxidative stress"/>
    <property type="evidence" value="ECO:0007669"/>
    <property type="project" value="UniProtKB-UniRule"/>
</dbReference>
<keyword evidence="9 14" id="KW-0408">Iron</keyword>
<feature type="binding site" evidence="14">
    <location>
        <position position="92"/>
    </location>
    <ligand>
        <name>Ca(2+)</name>
        <dbReference type="ChEBI" id="CHEBI:29108"/>
        <label>1</label>
    </ligand>
</feature>
<evidence type="ECO:0000256" key="15">
    <source>
        <dbReference type="PIRSR" id="PIRSR600823-4"/>
    </source>
</evidence>
<comment type="similarity">
    <text evidence="17">Belongs to the peroxidase family. Classical plant (class III) peroxidase subfamily.</text>
</comment>
<evidence type="ECO:0000313" key="19">
    <source>
        <dbReference type="EMBL" id="CAH9138588.1"/>
    </source>
</evidence>
<comment type="caution">
    <text evidence="19">The sequence shown here is derived from an EMBL/GenBank/DDBJ whole genome shotgun (WGS) entry which is preliminary data.</text>
</comment>
<dbReference type="EC" id="1.11.1.7" evidence="3 17"/>
<dbReference type="CDD" id="cd00693">
    <property type="entry name" value="secretory_peroxidase"/>
    <property type="match status" value="1"/>
</dbReference>
<evidence type="ECO:0000256" key="5">
    <source>
        <dbReference type="ARBA" id="ARBA00022617"/>
    </source>
</evidence>
<dbReference type="FunFam" id="1.10.420.10:FF:000001">
    <property type="entry name" value="Peroxidase"/>
    <property type="match status" value="1"/>
</dbReference>
<dbReference type="PRINTS" id="PR00461">
    <property type="entry name" value="PLPEROXIDASE"/>
</dbReference>
<dbReference type="GO" id="GO:0046872">
    <property type="term" value="F:metal ion binding"/>
    <property type="evidence" value="ECO:0007669"/>
    <property type="project" value="UniProtKB-UniRule"/>
</dbReference>
<dbReference type="PROSITE" id="PS50873">
    <property type="entry name" value="PEROXIDASE_4"/>
    <property type="match status" value="1"/>
</dbReference>
<feature type="binding site" evidence="14">
    <location>
        <position position="105"/>
    </location>
    <ligand>
        <name>Ca(2+)</name>
        <dbReference type="ChEBI" id="CHEBI:29108"/>
        <label>1</label>
    </ligand>
</feature>
<feature type="disulfide bond" evidence="16">
    <location>
        <begin position="218"/>
        <end position="243"/>
    </location>
</feature>
<keyword evidence="4 17" id="KW-0575">Peroxidase</keyword>
<feature type="disulfide bond" evidence="16">
    <location>
        <begin position="138"/>
        <end position="336"/>
    </location>
</feature>
<comment type="similarity">
    <text evidence="2">Belongs to the peroxidase family. Ascorbate peroxidase subfamily.</text>
</comment>
<keyword evidence="17" id="KW-0964">Secreted</keyword>
<protein>
    <recommendedName>
        <fullName evidence="3 17">Peroxidase</fullName>
        <ecNumber evidence="3 17">1.11.1.7</ecNumber>
    </recommendedName>
</protein>
<feature type="binding site" evidence="14">
    <location>
        <position position="266"/>
    </location>
    <ligand>
        <name>Ca(2+)</name>
        <dbReference type="ChEBI" id="CHEBI:29108"/>
        <label>2</label>
    </ligand>
</feature>
<evidence type="ECO:0000256" key="7">
    <source>
        <dbReference type="ARBA" id="ARBA00022837"/>
    </source>
</evidence>
<dbReference type="PROSITE" id="PS00436">
    <property type="entry name" value="PEROXIDASE_2"/>
    <property type="match status" value="1"/>
</dbReference>
<dbReference type="InterPro" id="IPR002016">
    <property type="entry name" value="Haem_peroxidase"/>
</dbReference>
<keyword evidence="10 16" id="KW-1015">Disulfide bond</keyword>
<keyword evidence="17" id="KW-0376">Hydrogen peroxide</keyword>
<dbReference type="InterPro" id="IPR000823">
    <property type="entry name" value="Peroxidase_pln"/>
</dbReference>
<evidence type="ECO:0000256" key="12">
    <source>
        <dbReference type="PIRSR" id="PIRSR600823-1"/>
    </source>
</evidence>
<dbReference type="Gene3D" id="1.10.520.10">
    <property type="match status" value="1"/>
</dbReference>
<proteinExistence type="inferred from homology"/>
<feature type="binding site" description="axial binding residue" evidence="14">
    <location>
        <position position="211"/>
    </location>
    <ligand>
        <name>heme b</name>
        <dbReference type="ChEBI" id="CHEBI:60344"/>
    </ligand>
    <ligandPart>
        <name>Fe</name>
        <dbReference type="ChEBI" id="CHEBI:18248"/>
    </ligandPart>
</feature>
<dbReference type="PANTHER" id="PTHR31388">
    <property type="entry name" value="PEROXIDASE 72-RELATED"/>
    <property type="match status" value="1"/>
</dbReference>
<gene>
    <name evidence="19" type="ORF">CEPIT_LOCUS36917</name>
</gene>
<evidence type="ECO:0000256" key="17">
    <source>
        <dbReference type="RuleBase" id="RU362060"/>
    </source>
</evidence>
<dbReference type="PANTHER" id="PTHR31388:SF5">
    <property type="entry name" value="PEROXIDASE"/>
    <property type="match status" value="1"/>
</dbReference>
<evidence type="ECO:0000313" key="20">
    <source>
        <dbReference type="Proteomes" id="UP001152523"/>
    </source>
</evidence>
<evidence type="ECO:0000256" key="3">
    <source>
        <dbReference type="ARBA" id="ARBA00012313"/>
    </source>
</evidence>
<dbReference type="GO" id="GO:0140825">
    <property type="term" value="F:lactoperoxidase activity"/>
    <property type="evidence" value="ECO:0007669"/>
    <property type="project" value="UniProtKB-EC"/>
</dbReference>
<evidence type="ECO:0000256" key="11">
    <source>
        <dbReference type="ARBA" id="ARBA00023180"/>
    </source>
</evidence>
<dbReference type="AlphaFoldDB" id="A0AAV0FSH5"/>
<keyword evidence="5 17" id="KW-0349">Heme</keyword>
<feature type="site" description="Transition state stabilizer" evidence="15">
    <location>
        <position position="78"/>
    </location>
</feature>
<evidence type="ECO:0000256" key="4">
    <source>
        <dbReference type="ARBA" id="ARBA00022559"/>
    </source>
</evidence>
<feature type="domain" description="Plant heme peroxidase family profile" evidence="18">
    <location>
        <begin position="41"/>
        <end position="340"/>
    </location>
</feature>
<feature type="disulfide bond" evidence="16">
    <location>
        <begin position="51"/>
        <end position="132"/>
    </location>
</feature>
<dbReference type="Gene3D" id="1.10.420.10">
    <property type="entry name" value="Peroxidase, domain 2"/>
    <property type="match status" value="1"/>
</dbReference>
<dbReference type="GO" id="GO:0005576">
    <property type="term" value="C:extracellular region"/>
    <property type="evidence" value="ECO:0007669"/>
    <property type="project" value="UniProtKB-SubCell"/>
</dbReference>
<feature type="binding site" evidence="14">
    <location>
        <position position="88"/>
    </location>
    <ligand>
        <name>Ca(2+)</name>
        <dbReference type="ChEBI" id="CHEBI:29108"/>
        <label>1</label>
    </ligand>
</feature>
<evidence type="ECO:0000256" key="9">
    <source>
        <dbReference type="ARBA" id="ARBA00023004"/>
    </source>
</evidence>
<comment type="catalytic activity">
    <reaction evidence="1 17">
        <text>2 a phenolic donor + H2O2 = 2 a phenolic radical donor + 2 H2O</text>
        <dbReference type="Rhea" id="RHEA:56136"/>
        <dbReference type="ChEBI" id="CHEBI:15377"/>
        <dbReference type="ChEBI" id="CHEBI:16240"/>
        <dbReference type="ChEBI" id="CHEBI:139520"/>
        <dbReference type="ChEBI" id="CHEBI:139521"/>
        <dbReference type="EC" id="1.11.1.7"/>
    </reaction>
</comment>
<feature type="active site" description="Proton acceptor" evidence="12">
    <location>
        <position position="82"/>
    </location>
</feature>
<feature type="binding site" evidence="14">
    <location>
        <position position="212"/>
    </location>
    <ligand>
        <name>Ca(2+)</name>
        <dbReference type="ChEBI" id="CHEBI:29108"/>
        <label>2</label>
    </ligand>
</feature>
<dbReference type="InterPro" id="IPR019793">
    <property type="entry name" value="Peroxidases_heam-ligand_BS"/>
</dbReference>
<dbReference type="Pfam" id="PF00141">
    <property type="entry name" value="peroxidase"/>
    <property type="match status" value="1"/>
</dbReference>
<evidence type="ECO:0000256" key="16">
    <source>
        <dbReference type="PIRSR" id="PIRSR600823-5"/>
    </source>
</evidence>
<dbReference type="GO" id="GO:0042744">
    <property type="term" value="P:hydrogen peroxide catabolic process"/>
    <property type="evidence" value="ECO:0007669"/>
    <property type="project" value="UniProtKB-KW"/>
</dbReference>
<reference evidence="19" key="1">
    <citation type="submission" date="2022-07" db="EMBL/GenBank/DDBJ databases">
        <authorList>
            <person name="Macas J."/>
            <person name="Novak P."/>
            <person name="Neumann P."/>
        </authorList>
    </citation>
    <scope>NUCLEOTIDE SEQUENCE</scope>
</reference>
<evidence type="ECO:0000256" key="8">
    <source>
        <dbReference type="ARBA" id="ARBA00023002"/>
    </source>
</evidence>
<keyword evidence="6 14" id="KW-0479">Metal-binding</keyword>
<evidence type="ECO:0000256" key="10">
    <source>
        <dbReference type="ARBA" id="ARBA00023157"/>
    </source>
</evidence>
<dbReference type="EMBL" id="CAMAPF010001011">
    <property type="protein sequence ID" value="CAH9138588.1"/>
    <property type="molecule type" value="Genomic_DNA"/>
</dbReference>
<dbReference type="Proteomes" id="UP001152523">
    <property type="component" value="Unassembled WGS sequence"/>
</dbReference>
<keyword evidence="8 17" id="KW-0560">Oxidoreductase</keyword>
<evidence type="ECO:0000256" key="14">
    <source>
        <dbReference type="PIRSR" id="PIRSR600823-3"/>
    </source>
</evidence>
<feature type="binding site" evidence="14">
    <location>
        <position position="83"/>
    </location>
    <ligand>
        <name>Ca(2+)</name>
        <dbReference type="ChEBI" id="CHEBI:29108"/>
        <label>1</label>
    </ligand>
</feature>
<evidence type="ECO:0000256" key="2">
    <source>
        <dbReference type="ARBA" id="ARBA00006873"/>
    </source>
</evidence>
<dbReference type="PROSITE" id="PS00435">
    <property type="entry name" value="PEROXIDASE_1"/>
    <property type="match status" value="1"/>
</dbReference>
<evidence type="ECO:0000256" key="6">
    <source>
        <dbReference type="ARBA" id="ARBA00022723"/>
    </source>
</evidence>
<sequence length="342" mass="36812">MYASSSSSASSILPSCSTIRARNVIATIAIVIFLSSSSYAQLSPNFYTKTCPKLFTTVKGVVESAIKNETRMGASLLRLHFHDCFIQGCDASILLDDIPGKFTGEKTAVINNNSARGFNYINDIKSAVEGVCSGVVSCADIIAIAARDSVAQLGGPWYPVQLGRRDSTTASFSLANGGAVPSIFSNLSVLIETFGNVGLSATDTVALSGAHTIGDARCVTYRRRIYNETNINATFADELKKICPSTQGIGDANLTHFDRQSPYVFDNKYYGNLMNQEGLLHTDQILRDGGNITVASLVEQYSRDQNKFFIDFGAAMIKMGNIAVLTGSQGEIRKDCTRVNTP</sequence>
<evidence type="ECO:0000256" key="13">
    <source>
        <dbReference type="PIRSR" id="PIRSR600823-2"/>
    </source>
</evidence>
<keyword evidence="20" id="KW-1185">Reference proteome</keyword>
<organism evidence="19 20">
    <name type="scientific">Cuscuta epithymum</name>
    <dbReference type="NCBI Taxonomy" id="186058"/>
    <lineage>
        <taxon>Eukaryota</taxon>
        <taxon>Viridiplantae</taxon>
        <taxon>Streptophyta</taxon>
        <taxon>Embryophyta</taxon>
        <taxon>Tracheophyta</taxon>
        <taxon>Spermatophyta</taxon>
        <taxon>Magnoliopsida</taxon>
        <taxon>eudicotyledons</taxon>
        <taxon>Gunneridae</taxon>
        <taxon>Pentapetalae</taxon>
        <taxon>asterids</taxon>
        <taxon>lamiids</taxon>
        <taxon>Solanales</taxon>
        <taxon>Convolvulaceae</taxon>
        <taxon>Cuscuteae</taxon>
        <taxon>Cuscuta</taxon>
        <taxon>Cuscuta subgen. Cuscuta</taxon>
    </lineage>
</organism>
<dbReference type="InterPro" id="IPR019794">
    <property type="entry name" value="Peroxidases_AS"/>
</dbReference>
<comment type="cofactor">
    <cofactor evidence="14 17">
        <name>heme b</name>
        <dbReference type="ChEBI" id="CHEBI:60344"/>
    </cofactor>
    <text evidence="14 17">Binds 1 heme b (iron(II)-protoporphyrin IX) group per subunit.</text>
</comment>
<evidence type="ECO:0000256" key="1">
    <source>
        <dbReference type="ARBA" id="ARBA00000189"/>
    </source>
</evidence>
<keyword evidence="7 14" id="KW-0106">Calcium</keyword>
<dbReference type="FunFam" id="1.10.520.10:FF:000009">
    <property type="entry name" value="Peroxidase"/>
    <property type="match status" value="1"/>
</dbReference>
<feature type="binding site" evidence="14">
    <location>
        <position position="258"/>
    </location>
    <ligand>
        <name>Ca(2+)</name>
        <dbReference type="ChEBI" id="CHEBI:29108"/>
        <label>2</label>
    </ligand>
</feature>
<dbReference type="PRINTS" id="PR00458">
    <property type="entry name" value="PEROXIDASE"/>
</dbReference>
<dbReference type="SUPFAM" id="SSF48113">
    <property type="entry name" value="Heme-dependent peroxidases"/>
    <property type="match status" value="1"/>
</dbReference>